<accession>A0A540VDZ1</accession>
<dbReference type="InParanoid" id="A0A540VDZ1"/>
<sequence length="391" mass="42300">MVAGCAPPPSPTLSTPDSPPAATTSPAQASLPERIQLTPVYSGLRQPLFVTHAGDGSGRIFVVEKAGRILLWAPGEADPVVFLNIEDRVGSSGSEQGLLGLAFAPNYPDTGFFYVNYTDRAGDTVIARYQTSPETPDQADPNSEFVILTLAQPARNHNGGMLAFGPDGYLWIGTGDGGGANDRFGNAQNPESLLGKMLRLDVTTASDQPYLIPEDNPWREGTWDGRTIRPEIWAVGLRNPWRYSFDRETGDLWIADVGQNQYEEINFVPAPLAGGLNFGWPITEGLHCFQSPGCDTAGLTLPIAEYGHQGRCSITGGYVYRGQDQPGLTGLYFYGDYCSGEIWALRHQQDAESQIQLVARSGLGISSFGEDEAGELYVTDLRGGAVYRIEE</sequence>
<feature type="domain" description="Glucose/Sorbosone dehydrogenase" evidence="2">
    <location>
        <begin position="45"/>
        <end position="386"/>
    </location>
</feature>
<dbReference type="Pfam" id="PF07995">
    <property type="entry name" value="GSDH"/>
    <property type="match status" value="1"/>
</dbReference>
<evidence type="ECO:0000313" key="4">
    <source>
        <dbReference type="Proteomes" id="UP000317371"/>
    </source>
</evidence>
<dbReference type="SUPFAM" id="SSF50952">
    <property type="entry name" value="Soluble quinoprotein glucose dehydrogenase"/>
    <property type="match status" value="1"/>
</dbReference>
<keyword evidence="4" id="KW-1185">Reference proteome</keyword>
<dbReference type="AlphaFoldDB" id="A0A540VDZ1"/>
<evidence type="ECO:0000313" key="3">
    <source>
        <dbReference type="EMBL" id="TQE94912.1"/>
    </source>
</evidence>
<feature type="compositionally biased region" description="Pro residues" evidence="1">
    <location>
        <begin position="1"/>
        <end position="11"/>
    </location>
</feature>
<dbReference type="OrthoDB" id="9770043at2"/>
<dbReference type="EMBL" id="VIGC01000019">
    <property type="protein sequence ID" value="TQE94912.1"/>
    <property type="molecule type" value="Genomic_DNA"/>
</dbReference>
<protein>
    <submittedName>
        <fullName evidence="3">PQQ-dependent sugar dehydrogenase</fullName>
    </submittedName>
</protein>
<gene>
    <name evidence="3" type="ORF">FKZ61_14630</name>
</gene>
<dbReference type="PANTHER" id="PTHR19328:SF75">
    <property type="entry name" value="ALDOSE SUGAR DEHYDROGENASE YLII"/>
    <property type="match status" value="1"/>
</dbReference>
<feature type="region of interest" description="Disordered" evidence="1">
    <location>
        <begin position="1"/>
        <end position="29"/>
    </location>
</feature>
<name>A0A540VDZ1_9CHLR</name>
<organism evidence="3 4">
    <name type="scientific">Litorilinea aerophila</name>
    <dbReference type="NCBI Taxonomy" id="1204385"/>
    <lineage>
        <taxon>Bacteria</taxon>
        <taxon>Bacillati</taxon>
        <taxon>Chloroflexota</taxon>
        <taxon>Caldilineae</taxon>
        <taxon>Caldilineales</taxon>
        <taxon>Caldilineaceae</taxon>
        <taxon>Litorilinea</taxon>
    </lineage>
</organism>
<dbReference type="Proteomes" id="UP000317371">
    <property type="component" value="Unassembled WGS sequence"/>
</dbReference>
<evidence type="ECO:0000259" key="2">
    <source>
        <dbReference type="Pfam" id="PF07995"/>
    </source>
</evidence>
<dbReference type="Gene3D" id="2.120.10.30">
    <property type="entry name" value="TolB, C-terminal domain"/>
    <property type="match status" value="1"/>
</dbReference>
<dbReference type="InterPro" id="IPR012938">
    <property type="entry name" value="Glc/Sorbosone_DH"/>
</dbReference>
<dbReference type="InterPro" id="IPR011041">
    <property type="entry name" value="Quinoprot_gluc/sorb_DH_b-prop"/>
</dbReference>
<dbReference type="PANTHER" id="PTHR19328">
    <property type="entry name" value="HEDGEHOG-INTERACTING PROTEIN"/>
    <property type="match status" value="1"/>
</dbReference>
<evidence type="ECO:0000256" key="1">
    <source>
        <dbReference type="SAM" id="MobiDB-lite"/>
    </source>
</evidence>
<comment type="caution">
    <text evidence="3">The sequence shown here is derived from an EMBL/GenBank/DDBJ whole genome shotgun (WGS) entry which is preliminary data.</text>
</comment>
<feature type="compositionally biased region" description="Low complexity" evidence="1">
    <location>
        <begin position="12"/>
        <end position="29"/>
    </location>
</feature>
<proteinExistence type="predicted"/>
<dbReference type="InterPro" id="IPR011042">
    <property type="entry name" value="6-blade_b-propeller_TolB-like"/>
</dbReference>
<reference evidence="3 4" key="1">
    <citation type="submission" date="2019-06" db="EMBL/GenBank/DDBJ databases">
        <title>Genome sequence of Litorilinea aerophila BAA-2444.</title>
        <authorList>
            <person name="Maclea K.S."/>
            <person name="Maurais E.G."/>
            <person name="Iannazzi L.C."/>
        </authorList>
    </citation>
    <scope>NUCLEOTIDE SEQUENCE [LARGE SCALE GENOMIC DNA]</scope>
    <source>
        <strain evidence="3 4">ATCC BAA-2444</strain>
    </source>
</reference>